<dbReference type="GO" id="GO:0005524">
    <property type="term" value="F:ATP binding"/>
    <property type="evidence" value="ECO:0007669"/>
    <property type="project" value="UniProtKB-UniRule"/>
</dbReference>
<dbReference type="SUPFAM" id="SSF52540">
    <property type="entry name" value="P-loop containing nucleoside triphosphate hydrolases"/>
    <property type="match status" value="1"/>
</dbReference>
<dbReference type="InterPro" id="IPR036961">
    <property type="entry name" value="Kinesin_motor_dom_sf"/>
</dbReference>
<dbReference type="PANTHER" id="PTHR47968">
    <property type="entry name" value="CENTROMERE PROTEIN E"/>
    <property type="match status" value="1"/>
</dbReference>
<keyword evidence="10" id="KW-1185">Reference proteome</keyword>
<dbReference type="InterPro" id="IPR001752">
    <property type="entry name" value="Kinesin_motor_dom"/>
</dbReference>
<dbReference type="SUPFAM" id="SSF51735">
    <property type="entry name" value="NAD(P)-binding Rossmann-fold domains"/>
    <property type="match status" value="1"/>
</dbReference>
<evidence type="ECO:0000256" key="7">
    <source>
        <dbReference type="RuleBase" id="RU000394"/>
    </source>
</evidence>
<dbReference type="InterPro" id="IPR036291">
    <property type="entry name" value="NAD(P)-bd_dom_sf"/>
</dbReference>
<proteinExistence type="inferred from homology"/>
<dbReference type="SMART" id="SM00129">
    <property type="entry name" value="KISc"/>
    <property type="match status" value="1"/>
</dbReference>
<comment type="caution">
    <text evidence="9">The sequence shown here is derived from an EMBL/GenBank/DDBJ whole genome shotgun (WGS) entry which is preliminary data.</text>
</comment>
<dbReference type="InterPro" id="IPR020904">
    <property type="entry name" value="Sc_DH/Rdtase_CS"/>
</dbReference>
<evidence type="ECO:0000256" key="6">
    <source>
        <dbReference type="PROSITE-ProRule" id="PRU00283"/>
    </source>
</evidence>
<keyword evidence="7" id="KW-0493">Microtubule</keyword>
<dbReference type="PANTHER" id="PTHR47968:SF67">
    <property type="entry name" value="KINESIN MOTOR DOMAIN-CONTAINING PROTEIN"/>
    <property type="match status" value="1"/>
</dbReference>
<dbReference type="Gene3D" id="3.40.50.720">
    <property type="entry name" value="NAD(P)-binding Rossmann-like Domain"/>
    <property type="match status" value="1"/>
</dbReference>
<name>A0A8S4P8Y4_OWEFU</name>
<dbReference type="EMBL" id="CAIIXF020000008">
    <property type="protein sequence ID" value="CAH1790685.1"/>
    <property type="molecule type" value="Genomic_DNA"/>
</dbReference>
<keyword evidence="5" id="KW-0206">Cytoskeleton</keyword>
<dbReference type="InterPro" id="IPR002347">
    <property type="entry name" value="SDR_fam"/>
</dbReference>
<dbReference type="PRINTS" id="PR00380">
    <property type="entry name" value="KINESINHEAVY"/>
</dbReference>
<organism evidence="9 10">
    <name type="scientific">Owenia fusiformis</name>
    <name type="common">Polychaete worm</name>
    <dbReference type="NCBI Taxonomy" id="6347"/>
    <lineage>
        <taxon>Eukaryota</taxon>
        <taxon>Metazoa</taxon>
        <taxon>Spiralia</taxon>
        <taxon>Lophotrochozoa</taxon>
        <taxon>Annelida</taxon>
        <taxon>Polychaeta</taxon>
        <taxon>Sedentaria</taxon>
        <taxon>Canalipalpata</taxon>
        <taxon>Sabellida</taxon>
        <taxon>Oweniida</taxon>
        <taxon>Oweniidae</taxon>
        <taxon>Owenia</taxon>
    </lineage>
</organism>
<dbReference type="PROSITE" id="PS50067">
    <property type="entry name" value="KINESIN_MOTOR_2"/>
    <property type="match status" value="1"/>
</dbReference>
<comment type="similarity">
    <text evidence="6 7">Belongs to the TRAFAC class myosin-kinesin ATPase superfamily. Kinesin family.</text>
</comment>
<reference evidence="9" key="1">
    <citation type="submission" date="2022-03" db="EMBL/GenBank/DDBJ databases">
        <authorList>
            <person name="Martin C."/>
        </authorList>
    </citation>
    <scope>NUCLEOTIDE SEQUENCE</scope>
</reference>
<dbReference type="Proteomes" id="UP000749559">
    <property type="component" value="Unassembled WGS sequence"/>
</dbReference>
<keyword evidence="2 6" id="KW-0547">Nucleotide-binding</keyword>
<dbReference type="PROSITE" id="PS00411">
    <property type="entry name" value="KINESIN_MOTOR_1"/>
    <property type="match status" value="1"/>
</dbReference>
<comment type="subcellular location">
    <subcellularLocation>
        <location evidence="1">Cytoplasm</location>
        <location evidence="1">Cytoskeleton</location>
    </subcellularLocation>
</comment>
<sequence length="605" mass="66472">MVKQTIQIFSRVKPTKAKIGLYEIDEDDSGSPRLTFTVPKDLAVGLVNNKKENYKFRFQRVFDQKTKQEEVFEHVGQPVVDNVLSGYNGTIFAYGQTGSGKTFTITGGPEKYADRGIIPRTLSYIFQQFEQNPDYVYTCHISYLEIYNESGYDLLDPKHESSKLEDLPKVHLMEDSDQNIHLKNLSTHQANNEEEALNLLFLGDTNRMIAETPMNQASTRSHCIFTIHVSSRQAVGASIRRSKLHLVDLAGSERVAKTGVAGTLLAEAKYINLSLHFLEQVIVTLSEKGRSHIPYRNSMMTSVLRDSLGGNCMTTMIATCSAEKKNIDINHIPEYNLNMRFTGKAVIITGSNSGIGKATALLFAREGASVLIHGRSLETIEETVKECKDVGGKDAKFPFVQGYVANDDVIMKIKDTALNTFGKIDILVNNAGAGNVLNLSTGTMQNFQETVNVLLRAPVQLSQVCLPELKQTQGNIVNMSSIFGIRPNDLVSFYCIAKAGLNMFTKCAALEFGALGVRVNALCPGCVPTPIYKKSGFTEELTEAFYNANRRIAPIGKNGNVEETAKMIAFIASDDASMMNGECIVLDGGTSLCGLDSKAIEDATK</sequence>
<dbReference type="GO" id="GO:0003777">
    <property type="term" value="F:microtubule motor activity"/>
    <property type="evidence" value="ECO:0007669"/>
    <property type="project" value="InterPro"/>
</dbReference>
<evidence type="ECO:0000313" key="10">
    <source>
        <dbReference type="Proteomes" id="UP000749559"/>
    </source>
</evidence>
<evidence type="ECO:0000256" key="5">
    <source>
        <dbReference type="ARBA" id="ARBA00023212"/>
    </source>
</evidence>
<evidence type="ECO:0000256" key="4">
    <source>
        <dbReference type="ARBA" id="ARBA00023002"/>
    </source>
</evidence>
<dbReference type="GO" id="GO:0008017">
    <property type="term" value="F:microtubule binding"/>
    <property type="evidence" value="ECO:0007669"/>
    <property type="project" value="InterPro"/>
</dbReference>
<feature type="binding site" evidence="6">
    <location>
        <begin position="95"/>
        <end position="102"/>
    </location>
    <ligand>
        <name>ATP</name>
        <dbReference type="ChEBI" id="CHEBI:30616"/>
    </ligand>
</feature>
<dbReference type="Pfam" id="PF00225">
    <property type="entry name" value="Kinesin"/>
    <property type="match status" value="1"/>
</dbReference>
<evidence type="ECO:0000259" key="8">
    <source>
        <dbReference type="PROSITE" id="PS50067"/>
    </source>
</evidence>
<dbReference type="PROSITE" id="PS00061">
    <property type="entry name" value="ADH_SHORT"/>
    <property type="match status" value="1"/>
</dbReference>
<dbReference type="InterPro" id="IPR019821">
    <property type="entry name" value="Kinesin_motor_CS"/>
</dbReference>
<dbReference type="Pfam" id="PF13561">
    <property type="entry name" value="adh_short_C2"/>
    <property type="match status" value="1"/>
</dbReference>
<feature type="domain" description="Kinesin motor" evidence="8">
    <location>
        <begin position="5"/>
        <end position="348"/>
    </location>
</feature>
<dbReference type="Gene3D" id="3.40.850.10">
    <property type="entry name" value="Kinesin motor domain"/>
    <property type="match status" value="1"/>
</dbReference>
<dbReference type="GO" id="GO:0005874">
    <property type="term" value="C:microtubule"/>
    <property type="evidence" value="ECO:0007669"/>
    <property type="project" value="UniProtKB-KW"/>
</dbReference>
<dbReference type="GO" id="GO:0007018">
    <property type="term" value="P:microtubule-based movement"/>
    <property type="evidence" value="ECO:0007669"/>
    <property type="project" value="InterPro"/>
</dbReference>
<dbReference type="InterPro" id="IPR027640">
    <property type="entry name" value="Kinesin-like_fam"/>
</dbReference>
<dbReference type="OrthoDB" id="3176171at2759"/>
<keyword evidence="3 6" id="KW-0067">ATP-binding</keyword>
<keyword evidence="5" id="KW-0963">Cytoplasm</keyword>
<dbReference type="FunFam" id="3.40.50.720:FF:000084">
    <property type="entry name" value="Short-chain dehydrogenase reductase"/>
    <property type="match status" value="1"/>
</dbReference>
<evidence type="ECO:0000256" key="2">
    <source>
        <dbReference type="ARBA" id="ARBA00022741"/>
    </source>
</evidence>
<dbReference type="InterPro" id="IPR027417">
    <property type="entry name" value="P-loop_NTPase"/>
</dbReference>
<protein>
    <recommendedName>
        <fullName evidence="7">Kinesin-like protein</fullName>
    </recommendedName>
</protein>
<evidence type="ECO:0000256" key="3">
    <source>
        <dbReference type="ARBA" id="ARBA00022840"/>
    </source>
</evidence>
<keyword evidence="6 7" id="KW-0505">Motor protein</keyword>
<keyword evidence="4" id="KW-0560">Oxidoreductase</keyword>
<gene>
    <name evidence="9" type="ORF">OFUS_LOCUS15859</name>
</gene>
<accession>A0A8S4P8Y4</accession>
<dbReference type="AlphaFoldDB" id="A0A8S4P8Y4"/>
<evidence type="ECO:0000313" key="9">
    <source>
        <dbReference type="EMBL" id="CAH1790685.1"/>
    </source>
</evidence>
<dbReference type="GO" id="GO:0016491">
    <property type="term" value="F:oxidoreductase activity"/>
    <property type="evidence" value="ECO:0007669"/>
    <property type="project" value="UniProtKB-KW"/>
</dbReference>
<evidence type="ECO:0000256" key="1">
    <source>
        <dbReference type="ARBA" id="ARBA00004245"/>
    </source>
</evidence>